<gene>
    <name evidence="1" type="ORF">LMUP508_01930</name>
</gene>
<accession>A0A508YXF8</accession>
<protein>
    <submittedName>
        <fullName evidence="1">Uncharacterized protein</fullName>
    </submittedName>
</protein>
<evidence type="ECO:0000313" key="1">
    <source>
        <dbReference type="EMBL" id="VTZ93351.1"/>
    </source>
</evidence>
<name>A0A508YXF8_LIMMU</name>
<reference evidence="1 2" key="1">
    <citation type="submission" date="2019-06" db="EMBL/GenBank/DDBJ databases">
        <authorList>
            <person name="Rodrigo-Torres L."/>
            <person name="Arahal R. D."/>
            <person name="Lucena T."/>
        </authorList>
    </citation>
    <scope>NUCLEOTIDE SEQUENCE [LARGE SCALE GENOMIC DNA]</scope>
    <source>
        <strain evidence="1 2">INIA P508</strain>
    </source>
</reference>
<dbReference type="AlphaFoldDB" id="A0A508YXF8"/>
<sequence>MEFQFNVQFNQQTALKKQALLMLSIKDPIIIQY</sequence>
<dbReference type="EMBL" id="CABFNH010000032">
    <property type="protein sequence ID" value="VTZ93351.1"/>
    <property type="molecule type" value="Genomic_DNA"/>
</dbReference>
<dbReference type="Proteomes" id="UP000365705">
    <property type="component" value="Unassembled WGS sequence"/>
</dbReference>
<evidence type="ECO:0000313" key="2">
    <source>
        <dbReference type="Proteomes" id="UP000365705"/>
    </source>
</evidence>
<organism evidence="1 2">
    <name type="scientific">Limosilactobacillus mucosae</name>
    <name type="common">Lactobacillus mucosae</name>
    <dbReference type="NCBI Taxonomy" id="97478"/>
    <lineage>
        <taxon>Bacteria</taxon>
        <taxon>Bacillati</taxon>
        <taxon>Bacillota</taxon>
        <taxon>Bacilli</taxon>
        <taxon>Lactobacillales</taxon>
        <taxon>Lactobacillaceae</taxon>
        <taxon>Limosilactobacillus</taxon>
    </lineage>
</organism>
<proteinExistence type="predicted"/>